<evidence type="ECO:0000256" key="8">
    <source>
        <dbReference type="ARBA" id="ARBA00033408"/>
    </source>
</evidence>
<dbReference type="InterPro" id="IPR027417">
    <property type="entry name" value="P-loop_NTPase"/>
</dbReference>
<keyword evidence="5 9" id="KW-0227">DNA damage</keyword>
<dbReference type="GO" id="GO:0006302">
    <property type="term" value="P:double-strand break repair"/>
    <property type="evidence" value="ECO:0007669"/>
    <property type="project" value="InterPro"/>
</dbReference>
<evidence type="ECO:0000256" key="4">
    <source>
        <dbReference type="ARBA" id="ARBA00022741"/>
    </source>
</evidence>
<accession>A0A2U1AHY5</accession>
<evidence type="ECO:0000256" key="7">
    <source>
        <dbReference type="ARBA" id="ARBA00023204"/>
    </source>
</evidence>
<evidence type="ECO:0000313" key="13">
    <source>
        <dbReference type="Proteomes" id="UP000245959"/>
    </source>
</evidence>
<keyword evidence="13" id="KW-1185">Reference proteome</keyword>
<evidence type="ECO:0000256" key="1">
    <source>
        <dbReference type="ARBA" id="ARBA00003618"/>
    </source>
</evidence>
<keyword evidence="7 9" id="KW-0234">DNA repair</keyword>
<gene>
    <name evidence="12" type="ORF">C8D82_13816</name>
</gene>
<evidence type="ECO:0000256" key="5">
    <source>
        <dbReference type="ARBA" id="ARBA00022763"/>
    </source>
</evidence>
<reference evidence="12 13" key="1">
    <citation type="submission" date="2018-04" db="EMBL/GenBank/DDBJ databases">
        <title>Genomic Encyclopedia of Type Strains, Phase IV (KMG-IV): sequencing the most valuable type-strain genomes for metagenomic binning, comparative biology and taxonomic classification.</title>
        <authorList>
            <person name="Goeker M."/>
        </authorList>
    </citation>
    <scope>NUCLEOTIDE SEQUENCE [LARGE SCALE GENOMIC DNA]</scope>
    <source>
        <strain evidence="12 13">DSM 14823</strain>
    </source>
</reference>
<keyword evidence="10" id="KW-0175">Coiled coil</keyword>
<dbReference type="GO" id="GO:0005524">
    <property type="term" value="F:ATP binding"/>
    <property type="evidence" value="ECO:0007669"/>
    <property type="project" value="UniProtKB-KW"/>
</dbReference>
<proteinExistence type="inferred from homology"/>
<comment type="caution">
    <text evidence="12">The sequence shown here is derived from an EMBL/GenBank/DDBJ whole genome shotgun (WGS) entry which is preliminary data.</text>
</comment>
<evidence type="ECO:0000313" key="12">
    <source>
        <dbReference type="EMBL" id="PVY36016.1"/>
    </source>
</evidence>
<evidence type="ECO:0000256" key="2">
    <source>
        <dbReference type="ARBA" id="ARBA00009441"/>
    </source>
</evidence>
<sequence>MLSFIKISNYALIERAELEFGPGFNVVTGESGAGKSILMGAVELLLGGRVDRSVVRTGADRCEVTGCFDVPPHLVKVIAGLLMEAGIPFDPAQPELQLRRVIGASSVRNFINDTPVSARLLGSIGEQLIDLHGANEQLSLLVPARQLDMLDRYAGTDEPRALCAKLCDDLAALRAERDEFNRNLPDEAEVSRLELLLEDIDKIDPAPGEDEELSAKHKLGSNSRQVLETAGYLTNALTESENSLADQLGSVYRQLLNLSRIDEKLTEKLLLDCDTIQESINALSSDISDLASRVDLDAEALAAIENRLSDIFTLKRRYGPSLEQVLDARDEARKRLKDFTDARKHREEFDQREKELEAELKTAAETLSKLRRKAAEKFAREVQGKLGAIGFARCILAVDFSEIPPCPSGMDRIEFMFSANAGENSQPLRRIASSGELSRLMLALKTVLADADAIPVVVFDEIDSNIGGETANRVGDELKNLGRHRQILCISHQAQVAARADRHYCVVKHTEKGRTYSESIRLDENGRELEIARMLGGGESALIHARSILTAR</sequence>
<dbReference type="RefSeq" id="WP_116885614.1">
    <property type="nucleotide sequence ID" value="NZ_CABMMC010000105.1"/>
</dbReference>
<dbReference type="OrthoDB" id="9806954at2"/>
<dbReference type="PANTHER" id="PTHR11059:SF0">
    <property type="entry name" value="DNA REPAIR PROTEIN RECN"/>
    <property type="match status" value="1"/>
</dbReference>
<evidence type="ECO:0000256" key="10">
    <source>
        <dbReference type="SAM" id="Coils"/>
    </source>
</evidence>
<dbReference type="Gene3D" id="3.40.50.300">
    <property type="entry name" value="P-loop containing nucleotide triphosphate hydrolases"/>
    <property type="match status" value="2"/>
</dbReference>
<dbReference type="InterPro" id="IPR004604">
    <property type="entry name" value="DNA_recomb/repair_RecN"/>
</dbReference>
<evidence type="ECO:0000256" key="3">
    <source>
        <dbReference type="ARBA" id="ARBA00021315"/>
    </source>
</evidence>
<dbReference type="Pfam" id="PF13476">
    <property type="entry name" value="AAA_23"/>
    <property type="match status" value="1"/>
</dbReference>
<dbReference type="GO" id="GO:0016887">
    <property type="term" value="F:ATP hydrolysis activity"/>
    <property type="evidence" value="ECO:0007669"/>
    <property type="project" value="InterPro"/>
</dbReference>
<dbReference type="CDD" id="cd03241">
    <property type="entry name" value="ABC_RecN"/>
    <property type="match status" value="2"/>
</dbReference>
<keyword evidence="6" id="KW-0067">ATP-binding</keyword>
<dbReference type="AlphaFoldDB" id="A0A2U1AHY5"/>
<organism evidence="12 13">
    <name type="scientific">Victivallis vadensis</name>
    <dbReference type="NCBI Taxonomy" id="172901"/>
    <lineage>
        <taxon>Bacteria</taxon>
        <taxon>Pseudomonadati</taxon>
        <taxon>Lentisphaerota</taxon>
        <taxon>Lentisphaeria</taxon>
        <taxon>Victivallales</taxon>
        <taxon>Victivallaceae</taxon>
        <taxon>Victivallis</taxon>
    </lineage>
</organism>
<dbReference type="EMBL" id="QEKH01000038">
    <property type="protein sequence ID" value="PVY36016.1"/>
    <property type="molecule type" value="Genomic_DNA"/>
</dbReference>
<dbReference type="GO" id="GO:0006310">
    <property type="term" value="P:DNA recombination"/>
    <property type="evidence" value="ECO:0007669"/>
    <property type="project" value="InterPro"/>
</dbReference>
<dbReference type="NCBIfam" id="TIGR00634">
    <property type="entry name" value="recN"/>
    <property type="match status" value="1"/>
</dbReference>
<dbReference type="SUPFAM" id="SSF52540">
    <property type="entry name" value="P-loop containing nucleoside triphosphate hydrolases"/>
    <property type="match status" value="1"/>
</dbReference>
<keyword evidence="4" id="KW-0547">Nucleotide-binding</keyword>
<evidence type="ECO:0000256" key="9">
    <source>
        <dbReference type="PIRNR" id="PIRNR003128"/>
    </source>
</evidence>
<comment type="similarity">
    <text evidence="2 9">Belongs to the RecN family.</text>
</comment>
<dbReference type="InterPro" id="IPR038729">
    <property type="entry name" value="Rad50/SbcC_AAA"/>
</dbReference>
<name>A0A2U1AHY5_9BACT</name>
<dbReference type="GeneID" id="78296885"/>
<evidence type="ECO:0000259" key="11">
    <source>
        <dbReference type="Pfam" id="PF13476"/>
    </source>
</evidence>
<comment type="function">
    <text evidence="1 9">May be involved in recombinational repair of damaged DNA.</text>
</comment>
<feature type="domain" description="Rad50/SbcC-type AAA" evidence="11">
    <location>
        <begin position="5"/>
        <end position="64"/>
    </location>
</feature>
<dbReference type="PANTHER" id="PTHR11059">
    <property type="entry name" value="DNA REPAIR PROTEIN RECN"/>
    <property type="match status" value="1"/>
</dbReference>
<dbReference type="Proteomes" id="UP000245959">
    <property type="component" value="Unassembled WGS sequence"/>
</dbReference>
<protein>
    <recommendedName>
        <fullName evidence="3 9">DNA repair protein RecN</fullName>
    </recommendedName>
    <alternativeName>
        <fullName evidence="8 9">Recombination protein N</fullName>
    </alternativeName>
</protein>
<evidence type="ECO:0000256" key="6">
    <source>
        <dbReference type="ARBA" id="ARBA00022840"/>
    </source>
</evidence>
<dbReference type="GO" id="GO:0009432">
    <property type="term" value="P:SOS response"/>
    <property type="evidence" value="ECO:0007669"/>
    <property type="project" value="TreeGrafter"/>
</dbReference>
<feature type="coiled-coil region" evidence="10">
    <location>
        <begin position="322"/>
        <end position="373"/>
    </location>
</feature>
<dbReference type="PIRSF" id="PIRSF003128">
    <property type="entry name" value="RecN"/>
    <property type="match status" value="1"/>
</dbReference>
<dbReference type="GO" id="GO:0043590">
    <property type="term" value="C:bacterial nucleoid"/>
    <property type="evidence" value="ECO:0007669"/>
    <property type="project" value="TreeGrafter"/>
</dbReference>